<evidence type="ECO:0000256" key="2">
    <source>
        <dbReference type="ARBA" id="ARBA00013928"/>
    </source>
</evidence>
<evidence type="ECO:0000256" key="7">
    <source>
        <dbReference type="ARBA" id="ARBA00022786"/>
    </source>
</evidence>
<protein>
    <recommendedName>
        <fullName evidence="2">Anaphase-promoting complex subunit 11</fullName>
    </recommendedName>
</protein>
<evidence type="ECO:0000256" key="4">
    <source>
        <dbReference type="ARBA" id="ARBA00022723"/>
    </source>
</evidence>
<dbReference type="GO" id="GO:0097602">
    <property type="term" value="F:cullin family protein binding"/>
    <property type="evidence" value="ECO:0007669"/>
    <property type="project" value="InterPro"/>
</dbReference>
<keyword evidence="5 10" id="KW-0863">Zinc-finger</keyword>
<dbReference type="SUPFAM" id="SSF57850">
    <property type="entry name" value="RING/U-box"/>
    <property type="match status" value="1"/>
</dbReference>
<name>A0AA39GXR2_9BILA</name>
<evidence type="ECO:0000313" key="14">
    <source>
        <dbReference type="Proteomes" id="UP001175271"/>
    </source>
</evidence>
<dbReference type="CDD" id="cd16456">
    <property type="entry name" value="RING-H2_APC11"/>
    <property type="match status" value="1"/>
</dbReference>
<dbReference type="EMBL" id="JAUCMV010000005">
    <property type="protein sequence ID" value="KAK0395497.1"/>
    <property type="molecule type" value="Genomic_DNA"/>
</dbReference>
<evidence type="ECO:0000256" key="6">
    <source>
        <dbReference type="ARBA" id="ARBA00022776"/>
    </source>
</evidence>
<dbReference type="InterPro" id="IPR051031">
    <property type="entry name" value="RING-box_E3_Ubiquitin_Ligase"/>
</dbReference>
<dbReference type="InterPro" id="IPR001841">
    <property type="entry name" value="Znf_RING"/>
</dbReference>
<comment type="caution">
    <text evidence="13">The sequence shown here is derived from an EMBL/GenBank/DDBJ whole genome shotgun (WGS) entry which is preliminary data.</text>
</comment>
<keyword evidence="7" id="KW-0833">Ubl conjugation pathway</keyword>
<dbReference type="GO" id="GO:0005680">
    <property type="term" value="C:anaphase-promoting complex"/>
    <property type="evidence" value="ECO:0007669"/>
    <property type="project" value="InterPro"/>
</dbReference>
<dbReference type="Pfam" id="PF12861">
    <property type="entry name" value="zf-ANAPC11"/>
    <property type="match status" value="1"/>
</dbReference>
<evidence type="ECO:0000256" key="1">
    <source>
        <dbReference type="ARBA" id="ARBA00009273"/>
    </source>
</evidence>
<dbReference type="Proteomes" id="UP001175271">
    <property type="component" value="Unassembled WGS sequence"/>
</dbReference>
<evidence type="ECO:0000256" key="11">
    <source>
        <dbReference type="SAM" id="MobiDB-lite"/>
    </source>
</evidence>
<dbReference type="Gene3D" id="3.30.40.10">
    <property type="entry name" value="Zinc/RING finger domain, C3HC4 (zinc finger)"/>
    <property type="match status" value="1"/>
</dbReference>
<accession>A0AA39GXR2</accession>
<evidence type="ECO:0000256" key="9">
    <source>
        <dbReference type="ARBA" id="ARBA00023306"/>
    </source>
</evidence>
<dbReference type="PROSITE" id="PS50089">
    <property type="entry name" value="ZF_RING_2"/>
    <property type="match status" value="1"/>
</dbReference>
<dbReference type="PANTHER" id="PTHR11210">
    <property type="entry name" value="RING BOX"/>
    <property type="match status" value="1"/>
</dbReference>
<gene>
    <name evidence="13" type="ORF">QR680_001309</name>
</gene>
<evidence type="ECO:0000256" key="3">
    <source>
        <dbReference type="ARBA" id="ARBA00022618"/>
    </source>
</evidence>
<proteinExistence type="inferred from homology"/>
<dbReference type="GO" id="GO:0008270">
    <property type="term" value="F:zinc ion binding"/>
    <property type="evidence" value="ECO:0007669"/>
    <property type="project" value="UniProtKB-KW"/>
</dbReference>
<evidence type="ECO:0000256" key="10">
    <source>
        <dbReference type="PROSITE-ProRule" id="PRU00175"/>
    </source>
</evidence>
<evidence type="ECO:0000256" key="8">
    <source>
        <dbReference type="ARBA" id="ARBA00022833"/>
    </source>
</evidence>
<dbReference type="GO" id="GO:0031145">
    <property type="term" value="P:anaphase-promoting complex-dependent catabolic process"/>
    <property type="evidence" value="ECO:0007669"/>
    <property type="project" value="InterPro"/>
</dbReference>
<organism evidence="13 14">
    <name type="scientific">Steinernema hermaphroditum</name>
    <dbReference type="NCBI Taxonomy" id="289476"/>
    <lineage>
        <taxon>Eukaryota</taxon>
        <taxon>Metazoa</taxon>
        <taxon>Ecdysozoa</taxon>
        <taxon>Nematoda</taxon>
        <taxon>Chromadorea</taxon>
        <taxon>Rhabditida</taxon>
        <taxon>Tylenchina</taxon>
        <taxon>Panagrolaimomorpha</taxon>
        <taxon>Strongyloidoidea</taxon>
        <taxon>Steinernematidae</taxon>
        <taxon>Steinernema</taxon>
    </lineage>
</organism>
<keyword evidence="4" id="KW-0479">Metal-binding</keyword>
<comment type="similarity">
    <text evidence="1">Belongs to the RING-box family.</text>
</comment>
<dbReference type="InterPro" id="IPR024991">
    <property type="entry name" value="RING-H2_APC11"/>
</dbReference>
<dbReference type="GO" id="GO:0051301">
    <property type="term" value="P:cell division"/>
    <property type="evidence" value="ECO:0007669"/>
    <property type="project" value="UniProtKB-KW"/>
</dbReference>
<feature type="compositionally biased region" description="Low complexity" evidence="11">
    <location>
        <begin position="23"/>
        <end position="37"/>
    </location>
</feature>
<dbReference type="AlphaFoldDB" id="A0AA39GXR2"/>
<evidence type="ECO:0000256" key="5">
    <source>
        <dbReference type="ARBA" id="ARBA00022771"/>
    </source>
</evidence>
<dbReference type="GO" id="GO:0061630">
    <property type="term" value="F:ubiquitin protein ligase activity"/>
    <property type="evidence" value="ECO:0007669"/>
    <property type="project" value="InterPro"/>
</dbReference>
<evidence type="ECO:0000313" key="13">
    <source>
        <dbReference type="EMBL" id="KAK0395497.1"/>
    </source>
</evidence>
<feature type="region of interest" description="Disordered" evidence="11">
    <location>
        <begin position="1"/>
        <end position="80"/>
    </location>
</feature>
<dbReference type="InterPro" id="IPR013083">
    <property type="entry name" value="Znf_RING/FYVE/PHD"/>
</dbReference>
<feature type="domain" description="RING-type" evidence="12">
    <location>
        <begin position="166"/>
        <end position="233"/>
    </location>
</feature>
<keyword evidence="14" id="KW-1185">Reference proteome</keyword>
<keyword evidence="9" id="KW-0131">Cell cycle</keyword>
<feature type="compositionally biased region" description="Polar residues" evidence="11">
    <location>
        <begin position="38"/>
        <end position="50"/>
    </location>
</feature>
<sequence length="251" mass="28256">MNNSDNLSPDHNDQDDLDTDAQFSPLSISPIPFPSFSETSGSSRQSNRTAGNPLPPLEGSFLSTRSERRHSSFGFQGPSTSSTVHQAPILFNQTPSSFFTMMDQSFRKRNMLLKAQGKKSKFGAAAKKEPPESFELPTKTQMKIKIRRFVGVAEWKWVRKSTDDNCGICLHVFEACCDECKIPGEKCPLVEGVCTHSFHSHCIARWIRSHEQQQQRGNEGNPVVGRKQCPLCRQDWCEKSKSKMLSARNLM</sequence>
<keyword evidence="8" id="KW-0862">Zinc</keyword>
<reference evidence="13" key="1">
    <citation type="submission" date="2023-06" db="EMBL/GenBank/DDBJ databases">
        <title>Genomic analysis of the entomopathogenic nematode Steinernema hermaphroditum.</title>
        <authorList>
            <person name="Schwarz E.M."/>
            <person name="Heppert J.K."/>
            <person name="Baniya A."/>
            <person name="Schwartz H.T."/>
            <person name="Tan C.-H."/>
            <person name="Antoshechkin I."/>
            <person name="Sternberg P.W."/>
            <person name="Goodrich-Blair H."/>
            <person name="Dillman A.R."/>
        </authorList>
    </citation>
    <scope>NUCLEOTIDE SEQUENCE</scope>
    <source>
        <strain evidence="13">PS9179</strain>
        <tissue evidence="13">Whole animal</tissue>
    </source>
</reference>
<keyword evidence="3" id="KW-0132">Cell division</keyword>
<keyword evidence="6" id="KW-0498">Mitosis</keyword>
<evidence type="ECO:0000259" key="12">
    <source>
        <dbReference type="PROSITE" id="PS50089"/>
    </source>
</evidence>